<gene>
    <name evidence="1" type="ORF">RZN05_19730</name>
</gene>
<accession>A0ABU3YDM1</accession>
<keyword evidence="2" id="KW-1185">Reference proteome</keyword>
<dbReference type="RefSeq" id="WP_317228390.1">
    <property type="nucleotide sequence ID" value="NZ_JAWJEJ010000002.1"/>
</dbReference>
<organism evidence="1 2">
    <name type="scientific">Sphingomonas agrestis</name>
    <dbReference type="NCBI Taxonomy" id="3080540"/>
    <lineage>
        <taxon>Bacteria</taxon>
        <taxon>Pseudomonadati</taxon>
        <taxon>Pseudomonadota</taxon>
        <taxon>Alphaproteobacteria</taxon>
        <taxon>Sphingomonadales</taxon>
        <taxon>Sphingomonadaceae</taxon>
        <taxon>Sphingomonas</taxon>
    </lineage>
</organism>
<evidence type="ECO:0000313" key="1">
    <source>
        <dbReference type="EMBL" id="MDV3459237.1"/>
    </source>
</evidence>
<sequence>MDFRRLHIVGNVAARHSRTMGRGRERPAIGIADLDRQIADSARRLMAFLEENKASEVLDYPFGYSYPRNCCESASIIFMLLLQERYGVSGVTIVRGTKPRLWQHHYWVRVRGLCYDLTAHQFAGRRPIIGVERHSFFATWPHQRATYQEGFVDSHAVIDLFRRGVIPF</sequence>
<dbReference type="Proteomes" id="UP001273531">
    <property type="component" value="Unassembled WGS sequence"/>
</dbReference>
<name>A0ABU3YDM1_9SPHN</name>
<proteinExistence type="predicted"/>
<evidence type="ECO:0008006" key="3">
    <source>
        <dbReference type="Google" id="ProtNLM"/>
    </source>
</evidence>
<comment type="caution">
    <text evidence="1">The sequence shown here is derived from an EMBL/GenBank/DDBJ whole genome shotgun (WGS) entry which is preliminary data.</text>
</comment>
<protein>
    <recommendedName>
        <fullName evidence="3">Microcin J25-processing protein McjB C-terminal domain-containing protein</fullName>
    </recommendedName>
</protein>
<evidence type="ECO:0000313" key="2">
    <source>
        <dbReference type="Proteomes" id="UP001273531"/>
    </source>
</evidence>
<reference evidence="1 2" key="1">
    <citation type="submission" date="2023-10" db="EMBL/GenBank/DDBJ databases">
        <title>Sphingomonas sp. HF-S4 16S ribosomal RNA gene Genome sequencing and assembly.</title>
        <authorList>
            <person name="Lee H."/>
        </authorList>
    </citation>
    <scope>NUCLEOTIDE SEQUENCE [LARGE SCALE GENOMIC DNA]</scope>
    <source>
        <strain evidence="1 2">HF-S4</strain>
    </source>
</reference>
<dbReference type="EMBL" id="JAWJEJ010000002">
    <property type="protein sequence ID" value="MDV3459237.1"/>
    <property type="molecule type" value="Genomic_DNA"/>
</dbReference>